<keyword evidence="1" id="KW-0813">Transport</keyword>
<keyword evidence="6" id="KW-0732">Signal</keyword>
<evidence type="ECO:0000256" key="2">
    <source>
        <dbReference type="ARBA" id="ARBA00022617"/>
    </source>
</evidence>
<keyword evidence="9" id="KW-1185">Reference proteome</keyword>
<keyword evidence="3" id="KW-0479">Metal-binding</keyword>
<dbReference type="Gene3D" id="2.60.40.1190">
    <property type="match status" value="1"/>
</dbReference>
<evidence type="ECO:0000256" key="6">
    <source>
        <dbReference type="SAM" id="SignalP"/>
    </source>
</evidence>
<dbReference type="EMBL" id="JAVMBO010000003">
    <property type="protein sequence ID" value="MDS1309014.1"/>
    <property type="molecule type" value="Genomic_DNA"/>
</dbReference>
<evidence type="ECO:0000256" key="5">
    <source>
        <dbReference type="ARBA" id="ARBA00023004"/>
    </source>
</evidence>
<dbReference type="NCBIfam" id="TIGR03477">
    <property type="entry name" value="DMSO_red_II_gam"/>
    <property type="match status" value="1"/>
</dbReference>
<dbReference type="InterPro" id="IPR017838">
    <property type="entry name" value="DMSO_Rdtase_II_haem_b-bd_su"/>
</dbReference>
<sequence>MTSKNIENGRLAKSIGRLTGTLTLAACILASSNLLADHTDRNPNVSEVKAWDTVKVSRIPDGIYLRTQNDPDDLIWDRLPKYRTNLLPAPPVHQSVGLRFDEGSTRGKHVYFQIARSDERLYIRLHWKDASEDRATTVDTFSDGVAVQFALKDVDTSYMMGTDHENPVNIWYWRADTDKVENLAAGGYGSTTTLPQQSVKGASAYVTSDVPQKREWQVVMSRPFKSDGEYDVDFDRETIPMGFAVWQGNDSERDGNKRVTHTWILLDTSLNGSTKN</sequence>
<dbReference type="Pfam" id="PF09459">
    <property type="entry name" value="EB_dh"/>
    <property type="match status" value="1"/>
</dbReference>
<gene>
    <name evidence="8" type="ORF">RKA07_02720</name>
</gene>
<dbReference type="RefSeq" id="WP_200370848.1">
    <property type="nucleotide sequence ID" value="NZ_JAVMBO010000003.1"/>
</dbReference>
<name>A0ABU2HD99_9GAMM</name>
<dbReference type="SMART" id="SM00887">
    <property type="entry name" value="EB_dh"/>
    <property type="match status" value="1"/>
</dbReference>
<feature type="chain" id="PRO_5045488992" description="Cytochrome c-552/DMSO reductase-like haem-binding domain-containing protein" evidence="6">
    <location>
        <begin position="37"/>
        <end position="276"/>
    </location>
</feature>
<dbReference type="Proteomes" id="UP001267407">
    <property type="component" value="Unassembled WGS sequence"/>
</dbReference>
<accession>A0ABU2HD99</accession>
<feature type="domain" description="Cytochrome c-552/DMSO reductase-like haem-binding" evidence="7">
    <location>
        <begin position="73"/>
        <end position="258"/>
    </location>
</feature>
<reference evidence="8" key="1">
    <citation type="submission" date="2023-09" db="EMBL/GenBank/DDBJ databases">
        <title>Marinobacter sediminicola sp. nov. and Marinobacter maritimum sp. nov., isolated from marine sediment.</title>
        <authorList>
            <person name="An J."/>
        </authorList>
    </citation>
    <scope>NUCLEOTIDE SEQUENCE</scope>
    <source>
        <strain evidence="8">F60267</strain>
    </source>
</reference>
<keyword evidence="5" id="KW-0408">Iron</keyword>
<evidence type="ECO:0000256" key="3">
    <source>
        <dbReference type="ARBA" id="ARBA00022723"/>
    </source>
</evidence>
<evidence type="ECO:0000256" key="1">
    <source>
        <dbReference type="ARBA" id="ARBA00022448"/>
    </source>
</evidence>
<feature type="signal peptide" evidence="6">
    <location>
        <begin position="1"/>
        <end position="36"/>
    </location>
</feature>
<evidence type="ECO:0000259" key="7">
    <source>
        <dbReference type="SMART" id="SM00887"/>
    </source>
</evidence>
<keyword evidence="4" id="KW-0249">Electron transport</keyword>
<keyword evidence="2" id="KW-0349">Heme</keyword>
<dbReference type="InterPro" id="IPR019020">
    <property type="entry name" value="Cyt-c552/DMSO_Rdtase_haem-bd"/>
</dbReference>
<evidence type="ECO:0000256" key="4">
    <source>
        <dbReference type="ARBA" id="ARBA00022982"/>
    </source>
</evidence>
<proteinExistence type="predicted"/>
<comment type="caution">
    <text evidence="8">The sequence shown here is derived from an EMBL/GenBank/DDBJ whole genome shotgun (WGS) entry which is preliminary data.</text>
</comment>
<organism evidence="8 9">
    <name type="scientific">Marinobacter xiaoshiensis</name>
    <dbReference type="NCBI Taxonomy" id="3073652"/>
    <lineage>
        <taxon>Bacteria</taxon>
        <taxon>Pseudomonadati</taxon>
        <taxon>Pseudomonadota</taxon>
        <taxon>Gammaproteobacteria</taxon>
        <taxon>Pseudomonadales</taxon>
        <taxon>Marinobacteraceae</taxon>
        <taxon>Marinobacter</taxon>
    </lineage>
</organism>
<dbReference type="CDD" id="cd09623">
    <property type="entry name" value="DOMON_EBDH"/>
    <property type="match status" value="1"/>
</dbReference>
<protein>
    <recommendedName>
        <fullName evidence="7">Cytochrome c-552/DMSO reductase-like haem-binding domain-containing protein</fullName>
    </recommendedName>
</protein>
<evidence type="ECO:0000313" key="8">
    <source>
        <dbReference type="EMBL" id="MDS1309014.1"/>
    </source>
</evidence>
<evidence type="ECO:0000313" key="9">
    <source>
        <dbReference type="Proteomes" id="UP001267407"/>
    </source>
</evidence>